<dbReference type="EMBL" id="JASPKY010000615">
    <property type="protein sequence ID" value="KAK9687907.1"/>
    <property type="molecule type" value="Genomic_DNA"/>
</dbReference>
<protein>
    <submittedName>
        <fullName evidence="2">Uncharacterized protein</fullName>
    </submittedName>
</protein>
<proteinExistence type="predicted"/>
<reference evidence="2 3" key="1">
    <citation type="journal article" date="2024" name="BMC Genomics">
        <title>De novo assembly and annotation of Popillia japonica's genome with initial clues to its potential as an invasive pest.</title>
        <authorList>
            <person name="Cucini C."/>
            <person name="Boschi S."/>
            <person name="Funari R."/>
            <person name="Cardaioli E."/>
            <person name="Iannotti N."/>
            <person name="Marturano G."/>
            <person name="Paoli F."/>
            <person name="Bruttini M."/>
            <person name="Carapelli A."/>
            <person name="Frati F."/>
            <person name="Nardi F."/>
        </authorList>
    </citation>
    <scope>NUCLEOTIDE SEQUENCE [LARGE SCALE GENOMIC DNA]</scope>
    <source>
        <strain evidence="2">DMR45628</strain>
    </source>
</reference>
<evidence type="ECO:0000313" key="2">
    <source>
        <dbReference type="EMBL" id="KAK9687907.1"/>
    </source>
</evidence>
<organism evidence="2 3">
    <name type="scientific">Popillia japonica</name>
    <name type="common">Japanese beetle</name>
    <dbReference type="NCBI Taxonomy" id="7064"/>
    <lineage>
        <taxon>Eukaryota</taxon>
        <taxon>Metazoa</taxon>
        <taxon>Ecdysozoa</taxon>
        <taxon>Arthropoda</taxon>
        <taxon>Hexapoda</taxon>
        <taxon>Insecta</taxon>
        <taxon>Pterygota</taxon>
        <taxon>Neoptera</taxon>
        <taxon>Endopterygota</taxon>
        <taxon>Coleoptera</taxon>
        <taxon>Polyphaga</taxon>
        <taxon>Scarabaeiformia</taxon>
        <taxon>Scarabaeidae</taxon>
        <taxon>Rutelinae</taxon>
        <taxon>Popillia</taxon>
    </lineage>
</organism>
<feature type="region of interest" description="Disordered" evidence="1">
    <location>
        <begin position="1"/>
        <end position="49"/>
    </location>
</feature>
<name>A0AAW1IEN1_POPJA</name>
<dbReference type="AlphaFoldDB" id="A0AAW1IEN1"/>
<dbReference type="Proteomes" id="UP001458880">
    <property type="component" value="Unassembled WGS sequence"/>
</dbReference>
<sequence length="85" mass="9456">MNGPEEANNELLDKENIQPGPSHMSVENCPSEQMGQHNKQDKPSNVSFKDLLLKTVKQNATRSSSTKKRRVAIGAEVITHQNLDD</sequence>
<evidence type="ECO:0000313" key="3">
    <source>
        <dbReference type="Proteomes" id="UP001458880"/>
    </source>
</evidence>
<gene>
    <name evidence="2" type="ORF">QE152_g35919</name>
</gene>
<evidence type="ECO:0000256" key="1">
    <source>
        <dbReference type="SAM" id="MobiDB-lite"/>
    </source>
</evidence>
<comment type="caution">
    <text evidence="2">The sequence shown here is derived from an EMBL/GenBank/DDBJ whole genome shotgun (WGS) entry which is preliminary data.</text>
</comment>
<accession>A0AAW1IEN1</accession>
<feature type="compositionally biased region" description="Polar residues" evidence="1">
    <location>
        <begin position="28"/>
        <end position="47"/>
    </location>
</feature>
<keyword evidence="3" id="KW-1185">Reference proteome</keyword>